<sequence length="73" mass="8747">MKWKPDIVLDHITEEMEEWLEENCGGKHSVGPHMVRFRYAGPRVPLSQCQRHEGWEIYFDDDEMAVGFKLRWV</sequence>
<comment type="caution">
    <text evidence="1">The sequence shown here is derived from an EMBL/GenBank/DDBJ whole genome shotgun (WGS) entry which is preliminary data.</text>
</comment>
<gene>
    <name evidence="1" type="ORF">LCGC14_1062440</name>
</gene>
<organism evidence="1">
    <name type="scientific">marine sediment metagenome</name>
    <dbReference type="NCBI Taxonomy" id="412755"/>
    <lineage>
        <taxon>unclassified sequences</taxon>
        <taxon>metagenomes</taxon>
        <taxon>ecological metagenomes</taxon>
    </lineage>
</organism>
<dbReference type="EMBL" id="LAZR01004516">
    <property type="protein sequence ID" value="KKN07909.1"/>
    <property type="molecule type" value="Genomic_DNA"/>
</dbReference>
<name>A0A0F9MQE1_9ZZZZ</name>
<accession>A0A0F9MQE1</accession>
<reference evidence="1" key="1">
    <citation type="journal article" date="2015" name="Nature">
        <title>Complex archaea that bridge the gap between prokaryotes and eukaryotes.</title>
        <authorList>
            <person name="Spang A."/>
            <person name="Saw J.H."/>
            <person name="Jorgensen S.L."/>
            <person name="Zaremba-Niedzwiedzka K."/>
            <person name="Martijn J."/>
            <person name="Lind A.E."/>
            <person name="van Eijk R."/>
            <person name="Schleper C."/>
            <person name="Guy L."/>
            <person name="Ettema T.J."/>
        </authorList>
    </citation>
    <scope>NUCLEOTIDE SEQUENCE</scope>
</reference>
<dbReference type="AlphaFoldDB" id="A0A0F9MQE1"/>
<protein>
    <submittedName>
        <fullName evidence="1">Uncharacterized protein</fullName>
    </submittedName>
</protein>
<proteinExistence type="predicted"/>
<evidence type="ECO:0000313" key="1">
    <source>
        <dbReference type="EMBL" id="KKN07909.1"/>
    </source>
</evidence>